<dbReference type="GO" id="GO:0043546">
    <property type="term" value="F:molybdopterin cofactor binding"/>
    <property type="evidence" value="ECO:0007669"/>
    <property type="project" value="InterPro"/>
</dbReference>
<feature type="domain" description="4Fe-4S Mo/W bis-MGD-type" evidence="9">
    <location>
        <begin position="50"/>
        <end position="106"/>
    </location>
</feature>
<dbReference type="InterPro" id="IPR006656">
    <property type="entry name" value="Mopterin_OxRdtase"/>
</dbReference>
<reference evidence="10" key="1">
    <citation type="journal article" date="2011" name="Environ. Microbiol.">
        <title>Genomic insights into the metabolic potential of the polycyclic aromatic hydrocarbon degrading sulfate-reducing Deltaproteobacterium N47.</title>
        <authorList>
            <person name="Bergmann F."/>
            <person name="Selesi D."/>
            <person name="Weinmaier T."/>
            <person name="Tischler P."/>
            <person name="Rattei T."/>
            <person name="Meckenstock R.U."/>
        </authorList>
    </citation>
    <scope>NUCLEOTIDE SEQUENCE</scope>
</reference>
<dbReference type="GO" id="GO:0016491">
    <property type="term" value="F:oxidoreductase activity"/>
    <property type="evidence" value="ECO:0007669"/>
    <property type="project" value="UniProtKB-KW"/>
</dbReference>
<keyword evidence="3" id="KW-0500">Molybdenum</keyword>
<dbReference type="NCBIfam" id="NF041783">
    <property type="entry name" value="mnquin_red_QrcB"/>
    <property type="match status" value="1"/>
</dbReference>
<proteinExistence type="inferred from homology"/>
<dbReference type="Gene3D" id="3.40.228.10">
    <property type="entry name" value="Dimethylsulfoxide Reductase, domain 2"/>
    <property type="match status" value="1"/>
</dbReference>
<keyword evidence="2" id="KW-0004">4Fe-4S</keyword>
<evidence type="ECO:0000256" key="7">
    <source>
        <dbReference type="ARBA" id="ARBA00023004"/>
    </source>
</evidence>
<keyword evidence="6" id="KW-0560">Oxidoreductase</keyword>
<dbReference type="AlphaFoldDB" id="E1YKW3"/>
<dbReference type="PANTHER" id="PTHR43742">
    <property type="entry name" value="TRIMETHYLAMINE-N-OXIDE REDUCTASE"/>
    <property type="match status" value="1"/>
</dbReference>
<dbReference type="GO" id="GO:0051539">
    <property type="term" value="F:4 iron, 4 sulfur cluster binding"/>
    <property type="evidence" value="ECO:0007669"/>
    <property type="project" value="UniProtKB-KW"/>
</dbReference>
<protein>
    <recommendedName>
        <fullName evidence="9">4Fe-4S Mo/W bis-MGD-type domain-containing protein</fullName>
    </recommendedName>
</protein>
<dbReference type="SMART" id="SM00926">
    <property type="entry name" value="Molybdop_Fe4S4"/>
    <property type="match status" value="1"/>
</dbReference>
<dbReference type="EMBL" id="FR695877">
    <property type="protein sequence ID" value="CBX30746.1"/>
    <property type="molecule type" value="Genomic_DNA"/>
</dbReference>
<dbReference type="Gene3D" id="2.40.40.20">
    <property type="match status" value="1"/>
</dbReference>
<dbReference type="PANTHER" id="PTHR43742:SF9">
    <property type="entry name" value="TETRATHIONATE REDUCTASE SUBUNIT A"/>
    <property type="match status" value="1"/>
</dbReference>
<dbReference type="Gene3D" id="2.20.25.90">
    <property type="entry name" value="ADC-like domains"/>
    <property type="match status" value="1"/>
</dbReference>
<evidence type="ECO:0000256" key="1">
    <source>
        <dbReference type="ARBA" id="ARBA00010312"/>
    </source>
</evidence>
<evidence type="ECO:0000256" key="8">
    <source>
        <dbReference type="ARBA" id="ARBA00023014"/>
    </source>
</evidence>
<evidence type="ECO:0000259" key="9">
    <source>
        <dbReference type="PROSITE" id="PS51669"/>
    </source>
</evidence>
<dbReference type="Pfam" id="PF01568">
    <property type="entry name" value="Molydop_binding"/>
    <property type="match status" value="1"/>
</dbReference>
<dbReference type="SUPFAM" id="SSF50692">
    <property type="entry name" value="ADC-like"/>
    <property type="match status" value="1"/>
</dbReference>
<dbReference type="Pfam" id="PF00384">
    <property type="entry name" value="Molybdopterin"/>
    <property type="match status" value="1"/>
</dbReference>
<dbReference type="SUPFAM" id="SSF53706">
    <property type="entry name" value="Formate dehydrogenase/DMSO reductase, domains 1-3"/>
    <property type="match status" value="1"/>
</dbReference>
<dbReference type="Pfam" id="PF04879">
    <property type="entry name" value="Molybdop_Fe4S4"/>
    <property type="match status" value="1"/>
</dbReference>
<evidence type="ECO:0000256" key="5">
    <source>
        <dbReference type="ARBA" id="ARBA00022729"/>
    </source>
</evidence>
<keyword evidence="7" id="KW-0408">Iron</keyword>
<dbReference type="InterPro" id="IPR009010">
    <property type="entry name" value="Asp_de-COase-like_dom_sf"/>
</dbReference>
<organism evidence="10">
    <name type="scientific">uncultured Desulfobacterium sp</name>
    <dbReference type="NCBI Taxonomy" id="201089"/>
    <lineage>
        <taxon>Bacteria</taxon>
        <taxon>Pseudomonadati</taxon>
        <taxon>Thermodesulfobacteriota</taxon>
        <taxon>Desulfobacteria</taxon>
        <taxon>Desulfobacterales</taxon>
        <taxon>Desulfobacteriaceae</taxon>
        <taxon>Desulfobacterium</taxon>
        <taxon>environmental samples</taxon>
    </lineage>
</organism>
<dbReference type="InterPro" id="IPR006657">
    <property type="entry name" value="MoPterin_dinucl-bd_dom"/>
</dbReference>
<keyword evidence="8" id="KW-0411">Iron-sulfur</keyword>
<dbReference type="InterPro" id="IPR053557">
    <property type="entry name" value="Molybdopterin-Qrc_component"/>
</dbReference>
<evidence type="ECO:0000256" key="2">
    <source>
        <dbReference type="ARBA" id="ARBA00022485"/>
    </source>
</evidence>
<gene>
    <name evidence="10" type="ORF">N47_E42580</name>
</gene>
<evidence type="ECO:0000313" key="10">
    <source>
        <dbReference type="EMBL" id="CBX30746.1"/>
    </source>
</evidence>
<dbReference type="InterPro" id="IPR050612">
    <property type="entry name" value="Prok_Mopterin_Oxidored"/>
</dbReference>
<dbReference type="InterPro" id="IPR006963">
    <property type="entry name" value="Mopterin_OxRdtase_4Fe-4S_dom"/>
</dbReference>
<keyword evidence="5" id="KW-0732">Signal</keyword>
<name>E1YKW3_9BACT</name>
<comment type="similarity">
    <text evidence="1">Belongs to the prokaryotic molybdopterin-containing oxidoreductase family.</text>
</comment>
<keyword evidence="4" id="KW-0479">Metal-binding</keyword>
<accession>E1YKW3</accession>
<sequence>MNMDRRAFLSLGIGSAAGIMLSPLPWKLMDDSAIWTQAWPWTPVPPKGEATYVNSACTLCPGGCGISVRKINGRAVKIEGIKGHPVNDGGICALGLSGLQLLYGPARIKSPLKRVGERGAGKWSAISWEEAIAEVAQKLGDLRKNGESGSVSCISGKDNGTVPALFKRFLSVCGSSGFMKMPSVADSYGLAVFRSSGLKAQLAFDIKNSGYILSFGSGIVEGWGSPVHMIRANSIFRKAGGKIMQIEPRLSNTAAKSDKWIPINPGTEYALALGIANVIIAKSLFNKDFTYNNTSGFAEFAAFVQSFYSPDNVENITGIKKETIEAIALEFAAAAKPLAVCGRGQGRAQSSLGEIMAVQALNALVGNINKKGGVFIFSGPGYFSLPGFADQAAKPANSFADNVNSGKYTANVLFVYESNPLYSLADSNSVRKAFAKIPFIVSFSSFMDETATNSDLILPNHVYLERYEDVYAASLQKPVVSLSSPVINPQFDTKHAGDAILQIAKKMGSPVANSFMWNSYDSYLEEAFGDNWKVLSEQGFMEDRALTPAALETTSIKFDFKAGFSDFKSLYTVLAAEGEPDKYPLFLIPYDSLRIASGYIGDPPFAVKTVEDTMLKGNDGFVEINPITAKALGFLDENYAIIETVRGKAKVKIHLFEGIMPGLVAMPRGLGHSAYDNYLAGKGVNVNELIGGPEDPASGLDAGWGIRACLIKA</sequence>
<dbReference type="Gene3D" id="3.30.2070.10">
    <property type="entry name" value="Formate dehydrogenase/DMSO reductase"/>
    <property type="match status" value="1"/>
</dbReference>
<evidence type="ECO:0000256" key="4">
    <source>
        <dbReference type="ARBA" id="ARBA00022723"/>
    </source>
</evidence>
<dbReference type="Gene3D" id="3.40.50.740">
    <property type="match status" value="1"/>
</dbReference>
<evidence type="ECO:0000256" key="3">
    <source>
        <dbReference type="ARBA" id="ARBA00022505"/>
    </source>
</evidence>
<evidence type="ECO:0000256" key="6">
    <source>
        <dbReference type="ARBA" id="ARBA00023002"/>
    </source>
</evidence>
<dbReference type="GO" id="GO:0046872">
    <property type="term" value="F:metal ion binding"/>
    <property type="evidence" value="ECO:0007669"/>
    <property type="project" value="UniProtKB-KW"/>
</dbReference>
<dbReference type="PROSITE" id="PS51669">
    <property type="entry name" value="4FE4S_MOW_BIS_MGD"/>
    <property type="match status" value="1"/>
</dbReference>